<evidence type="ECO:0000313" key="1">
    <source>
        <dbReference type="EMBL" id="TXS91893.1"/>
    </source>
</evidence>
<sequence length="196" mass="21259">MDHEITRRDTVLGLAGVLGGMSLGSAGARAADWTPKPPFVGRQLNAELVLQINVKLGPIEDMGAGADGHRINYPIVGGYFSGRGLKGEVIPGGADMSVRRNDGVTLIEALYRLKTDDEQVLIIDNAGIFRPNAVGRKKLAAGEELLERDYYCLTSPKFKTPPGKYNWLTEHIFVGTIDDVSEQEVLIGCYLMTQVG</sequence>
<dbReference type="PANTHER" id="PTHR37315">
    <property type="entry name" value="UPF0311 PROTEIN BLR7842"/>
    <property type="match status" value="1"/>
</dbReference>
<dbReference type="AlphaFoldDB" id="A0A5C8ZTR8"/>
<dbReference type="PROSITE" id="PS51318">
    <property type="entry name" value="TAT"/>
    <property type="match status" value="1"/>
</dbReference>
<gene>
    <name evidence="1" type="ORF">FV139_14260</name>
</gene>
<comment type="caution">
    <text evidence="1">The sequence shown here is derived from an EMBL/GenBank/DDBJ whole genome shotgun (WGS) entry which is preliminary data.</text>
</comment>
<dbReference type="Gene3D" id="2.40.160.20">
    <property type="match status" value="1"/>
</dbReference>
<proteinExistence type="predicted"/>
<dbReference type="RefSeq" id="WP_148069133.1">
    <property type="nucleotide sequence ID" value="NZ_VRZA01000005.1"/>
</dbReference>
<dbReference type="InterPro" id="IPR006311">
    <property type="entry name" value="TAT_signal"/>
</dbReference>
<keyword evidence="2" id="KW-1185">Reference proteome</keyword>
<dbReference type="EMBL" id="VRZA01000005">
    <property type="protein sequence ID" value="TXS91893.1"/>
    <property type="molecule type" value="Genomic_DNA"/>
</dbReference>
<evidence type="ECO:0000313" key="2">
    <source>
        <dbReference type="Proteomes" id="UP000321039"/>
    </source>
</evidence>
<dbReference type="PANTHER" id="PTHR37315:SF1">
    <property type="entry name" value="UPF0311 PROTEIN BLR7842"/>
    <property type="match status" value="1"/>
</dbReference>
<reference evidence="1 2" key="1">
    <citation type="submission" date="2019-08" db="EMBL/GenBank/DDBJ databases">
        <title>Parahaliea maris sp. nov., isolated from the surface seawater.</title>
        <authorList>
            <person name="Liu Y."/>
        </authorList>
    </citation>
    <scope>NUCLEOTIDE SEQUENCE [LARGE SCALE GENOMIC DNA]</scope>
    <source>
        <strain evidence="1 2">HSLHS9</strain>
    </source>
</reference>
<dbReference type="Proteomes" id="UP000321039">
    <property type="component" value="Unassembled WGS sequence"/>
</dbReference>
<dbReference type="Pfam" id="PF11578">
    <property type="entry name" value="DUF3237"/>
    <property type="match status" value="1"/>
</dbReference>
<name>A0A5C8ZTR8_9GAMM</name>
<protein>
    <submittedName>
        <fullName evidence="1">DUF3237 family protein</fullName>
    </submittedName>
</protein>
<dbReference type="InterPro" id="IPR020915">
    <property type="entry name" value="UPF0311"/>
</dbReference>
<accession>A0A5C8ZTR8</accession>
<organism evidence="1 2">
    <name type="scientific">Parahaliea maris</name>
    <dbReference type="NCBI Taxonomy" id="2716870"/>
    <lineage>
        <taxon>Bacteria</taxon>
        <taxon>Pseudomonadati</taxon>
        <taxon>Pseudomonadota</taxon>
        <taxon>Gammaproteobacteria</taxon>
        <taxon>Cellvibrionales</taxon>
        <taxon>Halieaceae</taxon>
        <taxon>Parahaliea</taxon>
    </lineage>
</organism>